<dbReference type="NCBIfam" id="NF004323">
    <property type="entry name" value="PRK05715.1-5"/>
    <property type="match status" value="1"/>
</dbReference>
<keyword evidence="5" id="KW-0874">Quinone</keyword>
<evidence type="ECO:0000313" key="11">
    <source>
        <dbReference type="EMBL" id="AQS79880.1"/>
    </source>
</evidence>
<keyword evidence="11" id="KW-0496">Mitochondrion</keyword>
<keyword evidence="4 10" id="KW-0812">Transmembrane</keyword>
<keyword evidence="7" id="KW-0618">Plastoquinone</keyword>
<keyword evidence="9 10" id="KW-0472">Membrane</keyword>
<dbReference type="InterPro" id="IPR039428">
    <property type="entry name" value="NUOK/Mnh_C1-like"/>
</dbReference>
<gene>
    <name evidence="11" type="primary">nad4L</name>
</gene>
<dbReference type="NCBIfam" id="NF004320">
    <property type="entry name" value="PRK05715.1-2"/>
    <property type="match status" value="1"/>
</dbReference>
<evidence type="ECO:0000256" key="4">
    <source>
        <dbReference type="ARBA" id="ARBA00022692"/>
    </source>
</evidence>
<dbReference type="AlphaFoldDB" id="A0A247ZL06"/>
<evidence type="ECO:0000256" key="3">
    <source>
        <dbReference type="ARBA" id="ARBA00022448"/>
    </source>
</evidence>
<dbReference type="GO" id="GO:0030964">
    <property type="term" value="C:NADH dehydrogenase complex"/>
    <property type="evidence" value="ECO:0007669"/>
    <property type="project" value="TreeGrafter"/>
</dbReference>
<dbReference type="EMBL" id="KX455878">
    <property type="protein sequence ID" value="AQS79880.1"/>
    <property type="molecule type" value="Genomic_DNA"/>
</dbReference>
<keyword evidence="8 10" id="KW-1133">Transmembrane helix</keyword>
<keyword evidence="6" id="KW-0521">NADP</keyword>
<evidence type="ECO:0000256" key="8">
    <source>
        <dbReference type="ARBA" id="ARBA00022989"/>
    </source>
</evidence>
<evidence type="ECO:0000256" key="2">
    <source>
        <dbReference type="ARBA" id="ARBA00010519"/>
    </source>
</evidence>
<feature type="transmembrane region" description="Helical" evidence="10">
    <location>
        <begin position="34"/>
        <end position="55"/>
    </location>
</feature>
<name>A0A247ZL06_9CHLO</name>
<accession>A0A247ZL06</accession>
<protein>
    <submittedName>
        <fullName evidence="11">NADH-ubiquinone oxidoreductase chain 4L</fullName>
    </submittedName>
</protein>
<dbReference type="Pfam" id="PF00420">
    <property type="entry name" value="Oxidored_q2"/>
    <property type="match status" value="1"/>
</dbReference>
<organism evidence="11">
    <name type="scientific">Ulva flexuosa</name>
    <dbReference type="NCBI Taxonomy" id="83791"/>
    <lineage>
        <taxon>Eukaryota</taxon>
        <taxon>Viridiplantae</taxon>
        <taxon>Chlorophyta</taxon>
        <taxon>core chlorophytes</taxon>
        <taxon>Ulvophyceae</taxon>
        <taxon>OUU clade</taxon>
        <taxon>Ulvales</taxon>
        <taxon>Ulvaceae</taxon>
        <taxon>Ulva</taxon>
    </lineage>
</organism>
<dbReference type="GeneID" id="33944418"/>
<keyword evidence="11" id="KW-0830">Ubiquinone</keyword>
<evidence type="ECO:0000256" key="5">
    <source>
        <dbReference type="ARBA" id="ARBA00022719"/>
    </source>
</evidence>
<dbReference type="HAMAP" id="MF_01456">
    <property type="entry name" value="NDH1_NuoK"/>
    <property type="match status" value="1"/>
</dbReference>
<proteinExistence type="inferred from homology"/>
<dbReference type="InterPro" id="IPR001133">
    <property type="entry name" value="NADH_UbQ_OxRdtase_chain4L/K"/>
</dbReference>
<comment type="subcellular location">
    <subcellularLocation>
        <location evidence="1">Membrane</location>
        <topology evidence="1">Multi-pass membrane protein</topology>
    </subcellularLocation>
</comment>
<reference evidence="11" key="1">
    <citation type="journal article" date="2018" name="Conserv Genet Resour">
        <title>The complete mitochondrial genomes of green tide algae Ulva flexuosa (Ulvophyceae, Chlorophyta).</title>
        <authorList>
            <person name="Cai C."/>
            <person name="Wang L."/>
            <person name="Jiang T."/>
            <person name="Zhou L."/>
            <person name="He P."/>
            <person name="Jiao B."/>
        </authorList>
    </citation>
    <scope>NUCLEOTIDE SEQUENCE</scope>
</reference>
<keyword evidence="3" id="KW-0813">Transport</keyword>
<comment type="similarity">
    <text evidence="2">Belongs to the complex I subunit 4L family.</text>
</comment>
<evidence type="ECO:0000256" key="9">
    <source>
        <dbReference type="ARBA" id="ARBA00023136"/>
    </source>
</evidence>
<evidence type="ECO:0000256" key="1">
    <source>
        <dbReference type="ARBA" id="ARBA00004141"/>
    </source>
</evidence>
<dbReference type="PANTHER" id="PTHR11434:SF16">
    <property type="entry name" value="NADH-UBIQUINONE OXIDOREDUCTASE CHAIN 4L"/>
    <property type="match status" value="1"/>
</dbReference>
<dbReference type="GO" id="GO:0042773">
    <property type="term" value="P:ATP synthesis coupled electron transport"/>
    <property type="evidence" value="ECO:0007669"/>
    <property type="project" value="InterPro"/>
</dbReference>
<evidence type="ECO:0000256" key="7">
    <source>
        <dbReference type="ARBA" id="ARBA00022957"/>
    </source>
</evidence>
<evidence type="ECO:0000256" key="10">
    <source>
        <dbReference type="SAM" id="Phobius"/>
    </source>
</evidence>
<dbReference type="RefSeq" id="YP_009424215.1">
    <property type="nucleotide sequence ID" value="NC_035809.1"/>
</dbReference>
<sequence>MIIEEINYLMPSVVEANLSALLWQPSVFPGSDTFNQLIITGLIVFWIGLTGIFFNRRLVISILLAVELTLLSINLLMLTFAAAMEDLVGVMFALYILCVAAAESAIGLALIIIWYRVRRTVSVQYISLLKG</sequence>
<dbReference type="Gene3D" id="1.10.287.3510">
    <property type="match status" value="1"/>
</dbReference>
<dbReference type="GO" id="GO:0016651">
    <property type="term" value="F:oxidoreductase activity, acting on NAD(P)H"/>
    <property type="evidence" value="ECO:0007669"/>
    <property type="project" value="InterPro"/>
</dbReference>
<feature type="transmembrane region" description="Helical" evidence="10">
    <location>
        <begin position="90"/>
        <end position="115"/>
    </location>
</feature>
<geneLocation type="mitochondrion" evidence="11"/>
<evidence type="ECO:0000256" key="6">
    <source>
        <dbReference type="ARBA" id="ARBA00022857"/>
    </source>
</evidence>
<feature type="transmembrane region" description="Helical" evidence="10">
    <location>
        <begin position="62"/>
        <end position="84"/>
    </location>
</feature>
<dbReference type="PANTHER" id="PTHR11434">
    <property type="entry name" value="NADH-UBIQUINONE OXIDOREDUCTASE SUBUNIT ND4L"/>
    <property type="match status" value="1"/>
</dbReference>
<dbReference type="GO" id="GO:0048038">
    <property type="term" value="F:quinone binding"/>
    <property type="evidence" value="ECO:0007669"/>
    <property type="project" value="UniProtKB-KW"/>
</dbReference>